<organism evidence="2 3">
    <name type="scientific">Cannabis sativa</name>
    <name type="common">Hemp</name>
    <name type="synonym">Marijuana</name>
    <dbReference type="NCBI Taxonomy" id="3483"/>
    <lineage>
        <taxon>Eukaryota</taxon>
        <taxon>Viridiplantae</taxon>
        <taxon>Streptophyta</taxon>
        <taxon>Embryophyta</taxon>
        <taxon>Tracheophyta</taxon>
        <taxon>Spermatophyta</taxon>
        <taxon>Magnoliopsida</taxon>
        <taxon>eudicotyledons</taxon>
        <taxon>Gunneridae</taxon>
        <taxon>Pentapetalae</taxon>
        <taxon>rosids</taxon>
        <taxon>fabids</taxon>
        <taxon>Rosales</taxon>
        <taxon>Cannabaceae</taxon>
        <taxon>Cannabis</taxon>
    </lineage>
</organism>
<dbReference type="AlphaFoldDB" id="A0A803QYV6"/>
<evidence type="ECO:0000313" key="2">
    <source>
        <dbReference type="EnsemblPlants" id="cds.novel_model_3044_5bd9a17a"/>
    </source>
</evidence>
<keyword evidence="3" id="KW-1185">Reference proteome</keyword>
<evidence type="ECO:0000259" key="1">
    <source>
        <dbReference type="Pfam" id="PF13456"/>
    </source>
</evidence>
<reference evidence="2" key="2">
    <citation type="submission" date="2021-03" db="UniProtKB">
        <authorList>
            <consortium name="EnsemblPlants"/>
        </authorList>
    </citation>
    <scope>IDENTIFICATION</scope>
</reference>
<dbReference type="GO" id="GO:0003676">
    <property type="term" value="F:nucleic acid binding"/>
    <property type="evidence" value="ECO:0007669"/>
    <property type="project" value="InterPro"/>
</dbReference>
<dbReference type="Gramene" id="novel_model_3044_5bd9a17a">
    <property type="protein sequence ID" value="cds.novel_model_3044_5bd9a17a"/>
    <property type="gene ID" value="novel_gene_1628_5bd9a17a"/>
</dbReference>
<dbReference type="Gene3D" id="3.30.420.10">
    <property type="entry name" value="Ribonuclease H-like superfamily/Ribonuclease H"/>
    <property type="match status" value="1"/>
</dbReference>
<sequence>MAKYLEKVQKNLERFNYFKIEHIPREQNSNIDALAKLASQNDLDELNLVMVEMLSKAYLFPLYCFLESVSQFSKESCGIGDLLRHRNPKSLRYAALDDHKTHAV</sequence>
<dbReference type="InterPro" id="IPR002156">
    <property type="entry name" value="RNaseH_domain"/>
</dbReference>
<protein>
    <recommendedName>
        <fullName evidence="1">RNase H type-1 domain-containing protein</fullName>
    </recommendedName>
</protein>
<dbReference type="Proteomes" id="UP000596661">
    <property type="component" value="Chromosome 3"/>
</dbReference>
<dbReference type="Pfam" id="PF13456">
    <property type="entry name" value="RVT_3"/>
    <property type="match status" value="1"/>
</dbReference>
<dbReference type="EnsemblPlants" id="novel_model_3044_5bd9a17a">
    <property type="protein sequence ID" value="cds.novel_model_3044_5bd9a17a"/>
    <property type="gene ID" value="novel_gene_1628_5bd9a17a"/>
</dbReference>
<dbReference type="InterPro" id="IPR036397">
    <property type="entry name" value="RNaseH_sf"/>
</dbReference>
<evidence type="ECO:0000313" key="3">
    <source>
        <dbReference type="Proteomes" id="UP000596661"/>
    </source>
</evidence>
<dbReference type="GO" id="GO:0004523">
    <property type="term" value="F:RNA-DNA hybrid ribonuclease activity"/>
    <property type="evidence" value="ECO:0007669"/>
    <property type="project" value="InterPro"/>
</dbReference>
<proteinExistence type="predicted"/>
<reference evidence="2" key="1">
    <citation type="submission" date="2018-11" db="EMBL/GenBank/DDBJ databases">
        <authorList>
            <person name="Grassa J C."/>
        </authorList>
    </citation>
    <scope>NUCLEOTIDE SEQUENCE [LARGE SCALE GENOMIC DNA]</scope>
</reference>
<accession>A0A803QYV6</accession>
<dbReference type="EMBL" id="UZAU01000261">
    <property type="status" value="NOT_ANNOTATED_CDS"/>
    <property type="molecule type" value="Genomic_DNA"/>
</dbReference>
<feature type="domain" description="RNase H type-1" evidence="1">
    <location>
        <begin position="2"/>
        <end position="38"/>
    </location>
</feature>
<name>A0A803QYV6_CANSA</name>